<evidence type="ECO:0000313" key="2">
    <source>
        <dbReference type="Proteomes" id="UP000735302"/>
    </source>
</evidence>
<dbReference type="Proteomes" id="UP000735302">
    <property type="component" value="Unassembled WGS sequence"/>
</dbReference>
<name>A0AAV4C6B8_9GAST</name>
<keyword evidence="2" id="KW-1185">Reference proteome</keyword>
<sequence>MPLTVSGKYKSPLSLHALTSKIPQYMNIYPFSCGISTKLGTPPRALAWFNARVIPREKYKWLSVSSRVSALPAKLQGGSKRFSHKFDCGYAVANMHRRIVIPVKRKEK</sequence>
<accession>A0AAV4C6B8</accession>
<comment type="caution">
    <text evidence="1">The sequence shown here is derived from an EMBL/GenBank/DDBJ whole genome shotgun (WGS) entry which is preliminary data.</text>
</comment>
<dbReference type="EMBL" id="BLXT01006265">
    <property type="protein sequence ID" value="GFO30866.1"/>
    <property type="molecule type" value="Genomic_DNA"/>
</dbReference>
<proteinExistence type="predicted"/>
<protein>
    <submittedName>
        <fullName evidence="1">Uncharacterized protein</fullName>
    </submittedName>
</protein>
<gene>
    <name evidence="1" type="ORF">PoB_005737100</name>
</gene>
<organism evidence="1 2">
    <name type="scientific">Plakobranchus ocellatus</name>
    <dbReference type="NCBI Taxonomy" id="259542"/>
    <lineage>
        <taxon>Eukaryota</taxon>
        <taxon>Metazoa</taxon>
        <taxon>Spiralia</taxon>
        <taxon>Lophotrochozoa</taxon>
        <taxon>Mollusca</taxon>
        <taxon>Gastropoda</taxon>
        <taxon>Heterobranchia</taxon>
        <taxon>Euthyneura</taxon>
        <taxon>Panpulmonata</taxon>
        <taxon>Sacoglossa</taxon>
        <taxon>Placobranchoidea</taxon>
        <taxon>Plakobranchidae</taxon>
        <taxon>Plakobranchus</taxon>
    </lineage>
</organism>
<reference evidence="1 2" key="1">
    <citation type="journal article" date="2021" name="Elife">
        <title>Chloroplast acquisition without the gene transfer in kleptoplastic sea slugs, Plakobranchus ocellatus.</title>
        <authorList>
            <person name="Maeda T."/>
            <person name="Takahashi S."/>
            <person name="Yoshida T."/>
            <person name="Shimamura S."/>
            <person name="Takaki Y."/>
            <person name="Nagai Y."/>
            <person name="Toyoda A."/>
            <person name="Suzuki Y."/>
            <person name="Arimoto A."/>
            <person name="Ishii H."/>
            <person name="Satoh N."/>
            <person name="Nishiyama T."/>
            <person name="Hasebe M."/>
            <person name="Maruyama T."/>
            <person name="Minagawa J."/>
            <person name="Obokata J."/>
            <person name="Shigenobu S."/>
        </authorList>
    </citation>
    <scope>NUCLEOTIDE SEQUENCE [LARGE SCALE GENOMIC DNA]</scope>
</reference>
<evidence type="ECO:0000313" key="1">
    <source>
        <dbReference type="EMBL" id="GFO30866.1"/>
    </source>
</evidence>
<dbReference type="AlphaFoldDB" id="A0AAV4C6B8"/>